<dbReference type="AlphaFoldDB" id="A0A8K0GUN9"/>
<dbReference type="Pfam" id="PF05089">
    <property type="entry name" value="NAGLU"/>
    <property type="match status" value="1"/>
</dbReference>
<dbReference type="InterPro" id="IPR024733">
    <property type="entry name" value="NAGLU_tim-barrel"/>
</dbReference>
<gene>
    <name evidence="13" type="ORF">FNV43_RR20544</name>
</gene>
<evidence type="ECO:0000256" key="6">
    <source>
        <dbReference type="ARBA" id="ARBA00060996"/>
    </source>
</evidence>
<dbReference type="InterPro" id="IPR029018">
    <property type="entry name" value="Hex-like_dom2"/>
</dbReference>
<organism evidence="13 14">
    <name type="scientific">Rhamnella rubrinervis</name>
    <dbReference type="NCBI Taxonomy" id="2594499"/>
    <lineage>
        <taxon>Eukaryota</taxon>
        <taxon>Viridiplantae</taxon>
        <taxon>Streptophyta</taxon>
        <taxon>Embryophyta</taxon>
        <taxon>Tracheophyta</taxon>
        <taxon>Spermatophyta</taxon>
        <taxon>Magnoliopsida</taxon>
        <taxon>eudicotyledons</taxon>
        <taxon>Gunneridae</taxon>
        <taxon>Pentapetalae</taxon>
        <taxon>rosids</taxon>
        <taxon>fabids</taxon>
        <taxon>Rosales</taxon>
        <taxon>Rhamnaceae</taxon>
        <taxon>rhamnoid group</taxon>
        <taxon>Rhamneae</taxon>
        <taxon>Rhamnella</taxon>
    </lineage>
</organism>
<evidence type="ECO:0000259" key="10">
    <source>
        <dbReference type="Pfam" id="PF05089"/>
    </source>
</evidence>
<dbReference type="FunFam" id="3.20.20.80:FF:000107">
    <property type="entry name" value="Alpha-N-acetylglucosaminidase family"/>
    <property type="match status" value="1"/>
</dbReference>
<dbReference type="Pfam" id="PF12972">
    <property type="entry name" value="NAGLU_C"/>
    <property type="match status" value="1"/>
</dbReference>
<evidence type="ECO:0000259" key="11">
    <source>
        <dbReference type="Pfam" id="PF12971"/>
    </source>
</evidence>
<evidence type="ECO:0000256" key="4">
    <source>
        <dbReference type="ARBA" id="ARBA00023295"/>
    </source>
</evidence>
<evidence type="ECO:0000256" key="8">
    <source>
        <dbReference type="ARBA" id="ARBA00072202"/>
    </source>
</evidence>
<dbReference type="Proteomes" id="UP000796880">
    <property type="component" value="Unassembled WGS sequence"/>
</dbReference>
<dbReference type="PANTHER" id="PTHR12872:SF3">
    <property type="entry name" value="ALPHA-N-ACETYLGLUCOSAMINIDASE"/>
    <property type="match status" value="1"/>
</dbReference>
<evidence type="ECO:0000256" key="5">
    <source>
        <dbReference type="ARBA" id="ARBA00052030"/>
    </source>
</evidence>
<dbReference type="InterPro" id="IPR024240">
    <property type="entry name" value="NAGLU_N"/>
</dbReference>
<dbReference type="InterPro" id="IPR024732">
    <property type="entry name" value="NAGLU_C"/>
</dbReference>
<dbReference type="EC" id="3.2.1.50" evidence="7"/>
<evidence type="ECO:0000313" key="14">
    <source>
        <dbReference type="Proteomes" id="UP000796880"/>
    </source>
</evidence>
<evidence type="ECO:0000256" key="9">
    <source>
        <dbReference type="SAM" id="SignalP"/>
    </source>
</evidence>
<sequence length="824" mass="94560">MASPLPVVPFVMLTFVLCLFPFVYSSTIGVDYISKLLEIQDRERPPPSVQVAASHGVLRRLIPSRSFSFEFQIVSKEQCGSASCFIIRNHPSFQRYGDPEILIAGVTGVEILAGLHWYLKYWCGSHISWEKTGGAQVFSVPKAGLLPRVQDAGVLVQRPIPWSYYQNAVTSSYSFAWWDWKRWEREIDWMALQGINLPLAFTGQEAIWQKVYQKFNISSSDLDDFFGGPAFLAWSRMGNLHGWGGPLPQSWFDQQLILQKKILIRMYELGMTPVLPAFSGNVPAALKSIFPSAKITHLGNWFTVRSDPRWCCTYLLDATDPLFVEIGRAFIEQQLKEYGRTSHIYNCDTFDENTPPDDDPEYISLLGAAIYSGMQSGDSNAAWLMQGWLFSYDPFWRPPQMKALLHSVPEGRMVVLDLFAEVKPIWNTSEQFYGVPYIWKVLLCMLHNFAGNIEMYGFLDAIASGPIDARTSKNSTMVGVGMSMEGIEQNPIIYDLMSEMAFQHNKVDVKAWINLYSARRYGQSVPSIQDAWNILYHTIYNCTDGAYDKNRDVIVAFPDVDPSFISIWDERDRHPESPVSQRPVIKNITESFDHPHLWYSTDEVIHALELFIASGDKLSGSNTYRYDLVDLTRQALAKYANQLFLKIIEAYQSNDVHGVTDQSQRFLDLVEDMDTLLACHDGFLLGPWLESAKQLAQDEEQKKQFEWNARTQITMWFDNTEEEASLLRDYGNKYWSGLLRDYYGPRAAIYFKFLLKSLKEGNGFQLKSWRREWIKLTNDWQSSRNLYAVESVGYILNISRWLYNKYLLMPVTESVNEASASHII</sequence>
<comment type="similarity">
    <text evidence="6">Belongs to the glycosyl hydrolase 89 family.</text>
</comment>
<dbReference type="GO" id="GO:0048731">
    <property type="term" value="P:system development"/>
    <property type="evidence" value="ECO:0007669"/>
    <property type="project" value="UniProtKB-ARBA"/>
</dbReference>
<dbReference type="InterPro" id="IPR007781">
    <property type="entry name" value="NAGLU"/>
</dbReference>
<accession>A0A8K0GUN9</accession>
<feature type="signal peptide" evidence="9">
    <location>
        <begin position="1"/>
        <end position="25"/>
    </location>
</feature>
<evidence type="ECO:0000256" key="3">
    <source>
        <dbReference type="ARBA" id="ARBA00023180"/>
    </source>
</evidence>
<dbReference type="Gene3D" id="3.30.379.10">
    <property type="entry name" value="Chitobiase/beta-hexosaminidase domain 2-like"/>
    <property type="match status" value="1"/>
</dbReference>
<proteinExistence type="inferred from homology"/>
<dbReference type="OrthoDB" id="64736at2759"/>
<evidence type="ECO:0000313" key="13">
    <source>
        <dbReference type="EMBL" id="KAF3437788.1"/>
    </source>
</evidence>
<feature type="domain" description="Alpha-N-acetylglucosaminidase tim-barrel" evidence="10">
    <location>
        <begin position="164"/>
        <end position="503"/>
    </location>
</feature>
<keyword evidence="2" id="KW-0378">Hydrolase</keyword>
<comment type="caution">
    <text evidence="13">The sequence shown here is derived from an EMBL/GenBank/DDBJ whole genome shotgun (WGS) entry which is preliminary data.</text>
</comment>
<feature type="domain" description="Alpha-N-acetylglucosaminidase C-terminal" evidence="12">
    <location>
        <begin position="512"/>
        <end position="805"/>
    </location>
</feature>
<keyword evidence="4" id="KW-0326">Glycosidase</keyword>
<keyword evidence="1 9" id="KW-0732">Signal</keyword>
<keyword evidence="14" id="KW-1185">Reference proteome</keyword>
<dbReference type="Pfam" id="PF12971">
    <property type="entry name" value="NAGLU_N"/>
    <property type="match status" value="1"/>
</dbReference>
<feature type="domain" description="Alpha-N-acetylglucosaminidase N-terminal" evidence="11">
    <location>
        <begin position="53"/>
        <end position="147"/>
    </location>
</feature>
<evidence type="ECO:0000259" key="12">
    <source>
        <dbReference type="Pfam" id="PF12972"/>
    </source>
</evidence>
<feature type="chain" id="PRO_5035458725" description="Alpha-N-acetylglucosaminidase" evidence="9">
    <location>
        <begin position="26"/>
        <end position="824"/>
    </location>
</feature>
<comment type="catalytic activity">
    <reaction evidence="5">
        <text>Hydrolysis of terminal non-reducing N-acetyl-D-glucosamine residues in N-acetyl-alpha-D-glucosaminides.</text>
        <dbReference type="EC" id="3.2.1.50"/>
    </reaction>
</comment>
<evidence type="ECO:0000256" key="2">
    <source>
        <dbReference type="ARBA" id="ARBA00022801"/>
    </source>
</evidence>
<name>A0A8K0GUN9_9ROSA</name>
<evidence type="ECO:0000256" key="1">
    <source>
        <dbReference type="ARBA" id="ARBA00022729"/>
    </source>
</evidence>
<protein>
    <recommendedName>
        <fullName evidence="8">Alpha-N-acetylglucosaminidase</fullName>
        <ecNumber evidence="7">3.2.1.50</ecNumber>
    </recommendedName>
</protein>
<dbReference type="Gene3D" id="1.20.120.670">
    <property type="entry name" value="N-acetyl-b-d-glucoasminidase"/>
    <property type="match status" value="1"/>
</dbReference>
<dbReference type="Gene3D" id="3.20.20.80">
    <property type="entry name" value="Glycosidases"/>
    <property type="match status" value="1"/>
</dbReference>
<reference evidence="13" key="1">
    <citation type="submission" date="2020-03" db="EMBL/GenBank/DDBJ databases">
        <title>A high-quality chromosome-level genome assembly of a woody plant with both climbing and erect habits, Rhamnella rubrinervis.</title>
        <authorList>
            <person name="Lu Z."/>
            <person name="Yang Y."/>
            <person name="Zhu X."/>
            <person name="Sun Y."/>
        </authorList>
    </citation>
    <scope>NUCLEOTIDE SEQUENCE</scope>
    <source>
        <strain evidence="13">BYM</strain>
        <tissue evidence="13">Leaf</tissue>
    </source>
</reference>
<keyword evidence="3" id="KW-0325">Glycoprotein</keyword>
<evidence type="ECO:0000256" key="7">
    <source>
        <dbReference type="ARBA" id="ARBA00066522"/>
    </source>
</evidence>
<dbReference type="GO" id="GO:0004561">
    <property type="term" value="F:alpha-N-acetylglucosaminidase activity"/>
    <property type="evidence" value="ECO:0007669"/>
    <property type="project" value="UniProtKB-EC"/>
</dbReference>
<dbReference type="EMBL" id="VOIH02000009">
    <property type="protein sequence ID" value="KAF3437788.1"/>
    <property type="molecule type" value="Genomic_DNA"/>
</dbReference>
<dbReference type="PANTHER" id="PTHR12872">
    <property type="entry name" value="ALPHA-N-ACETYLGLUCOSAMINIDASE"/>
    <property type="match status" value="1"/>
</dbReference>